<evidence type="ECO:0000313" key="11">
    <source>
        <dbReference type="Proteomes" id="UP000255279"/>
    </source>
</evidence>
<evidence type="ECO:0000256" key="6">
    <source>
        <dbReference type="ARBA" id="ARBA00023136"/>
    </source>
</evidence>
<evidence type="ECO:0000256" key="2">
    <source>
        <dbReference type="ARBA" id="ARBA00011006"/>
    </source>
</evidence>
<evidence type="ECO:0000313" key="9">
    <source>
        <dbReference type="EMBL" id="STZ10528.1"/>
    </source>
</evidence>
<dbReference type="PANTHER" id="PTHR33884">
    <property type="entry name" value="UPF0410 PROTEIN YMGE"/>
    <property type="match status" value="1"/>
</dbReference>
<proteinExistence type="inferred from homology"/>
<comment type="similarity">
    <text evidence="2">Belongs to the UPF0410 family.</text>
</comment>
<organism evidence="8 10">
    <name type="scientific">Moraxella caviae</name>
    <dbReference type="NCBI Taxonomy" id="34060"/>
    <lineage>
        <taxon>Bacteria</taxon>
        <taxon>Pseudomonadati</taxon>
        <taxon>Pseudomonadota</taxon>
        <taxon>Gammaproteobacteria</taxon>
        <taxon>Moraxellales</taxon>
        <taxon>Moraxellaceae</taxon>
        <taxon>Moraxella</taxon>
    </lineage>
</organism>
<feature type="transmembrane region" description="Helical" evidence="7">
    <location>
        <begin position="52"/>
        <end position="72"/>
    </location>
</feature>
<accession>A0A1S9ZXK6</accession>
<evidence type="ECO:0000256" key="1">
    <source>
        <dbReference type="ARBA" id="ARBA00004651"/>
    </source>
</evidence>
<keyword evidence="4 7" id="KW-0812">Transmembrane</keyword>
<comment type="subcellular location">
    <subcellularLocation>
        <location evidence="1">Cell membrane</location>
        <topology evidence="1">Multi-pass membrane protein</topology>
    </subcellularLocation>
</comment>
<dbReference type="Proteomes" id="UP000255279">
    <property type="component" value="Unassembled WGS sequence"/>
</dbReference>
<evidence type="ECO:0000256" key="3">
    <source>
        <dbReference type="ARBA" id="ARBA00022475"/>
    </source>
</evidence>
<dbReference type="GO" id="GO:0005886">
    <property type="term" value="C:plasma membrane"/>
    <property type="evidence" value="ECO:0007669"/>
    <property type="project" value="UniProtKB-SubCell"/>
</dbReference>
<dbReference type="EMBL" id="UGQE01000001">
    <property type="protein sequence ID" value="STZ10528.1"/>
    <property type="molecule type" value="Genomic_DNA"/>
</dbReference>
<dbReference type="AlphaFoldDB" id="A0A1S9ZXK6"/>
<protein>
    <submittedName>
        <fullName evidence="9">Transglycosylase associated protein</fullName>
    </submittedName>
</protein>
<dbReference type="RefSeq" id="WP_078277133.1">
    <property type="nucleotide sequence ID" value="NZ_MUXU01000055.1"/>
</dbReference>
<evidence type="ECO:0000313" key="8">
    <source>
        <dbReference type="EMBL" id="OOR88173.1"/>
    </source>
</evidence>
<reference evidence="8 10" key="1">
    <citation type="submission" date="2017-02" db="EMBL/GenBank/DDBJ databases">
        <title>Draft genome sequence of Moraxella caviae CCUG 355 type strain.</title>
        <authorList>
            <person name="Engstrom-Jakobsson H."/>
            <person name="Salva-Serra F."/>
            <person name="Thorell K."/>
            <person name="Gonzales-Siles L."/>
            <person name="Karlsson R."/>
            <person name="Boulund F."/>
            <person name="Engstrand L."/>
            <person name="Moore E."/>
        </authorList>
    </citation>
    <scope>NUCLEOTIDE SEQUENCE [LARGE SCALE GENOMIC DNA]</scope>
    <source>
        <strain evidence="8 10">CCUG 355</strain>
    </source>
</reference>
<evidence type="ECO:0000256" key="7">
    <source>
        <dbReference type="SAM" id="Phobius"/>
    </source>
</evidence>
<dbReference type="EMBL" id="MUXU01000055">
    <property type="protein sequence ID" value="OOR88173.1"/>
    <property type="molecule type" value="Genomic_DNA"/>
</dbReference>
<evidence type="ECO:0000256" key="5">
    <source>
        <dbReference type="ARBA" id="ARBA00022989"/>
    </source>
</evidence>
<evidence type="ECO:0000313" key="10">
    <source>
        <dbReference type="Proteomes" id="UP000190435"/>
    </source>
</evidence>
<feature type="transmembrane region" description="Helical" evidence="7">
    <location>
        <begin position="27"/>
        <end position="45"/>
    </location>
</feature>
<keyword evidence="3" id="KW-1003">Cell membrane</keyword>
<reference evidence="9 11" key="2">
    <citation type="submission" date="2018-06" db="EMBL/GenBank/DDBJ databases">
        <authorList>
            <consortium name="Pathogen Informatics"/>
            <person name="Doyle S."/>
        </authorList>
    </citation>
    <scope>NUCLEOTIDE SEQUENCE [LARGE SCALE GENOMIC DNA]</scope>
    <source>
        <strain evidence="9 11">NCTC10293</strain>
    </source>
</reference>
<dbReference type="PANTHER" id="PTHR33884:SF3">
    <property type="entry name" value="UPF0410 PROTEIN YMGE"/>
    <property type="match status" value="1"/>
</dbReference>
<keyword evidence="10" id="KW-1185">Reference proteome</keyword>
<evidence type="ECO:0000256" key="4">
    <source>
        <dbReference type="ARBA" id="ARBA00022692"/>
    </source>
</evidence>
<gene>
    <name evidence="8" type="ORF">B0181_08790</name>
    <name evidence="9" type="ORF">NCTC10293_00869</name>
</gene>
<sequence length="77" mass="8183">MISAIVIGLLVGLVARAIKPGADSMGWIMTIILGIVGSFVGGFLFGADKTGFWGFATSVIGTIIVLFVYEFIRSRSR</sequence>
<name>A0A1S9ZXK6_9GAMM</name>
<dbReference type="OrthoDB" id="9811343at2"/>
<dbReference type="Pfam" id="PF04226">
    <property type="entry name" value="Transgly_assoc"/>
    <property type="match status" value="1"/>
</dbReference>
<dbReference type="InterPro" id="IPR007341">
    <property type="entry name" value="Transgly_assoc"/>
</dbReference>
<keyword evidence="5 7" id="KW-1133">Transmembrane helix</keyword>
<keyword evidence="6 7" id="KW-0472">Membrane</keyword>
<dbReference type="Proteomes" id="UP000190435">
    <property type="component" value="Unassembled WGS sequence"/>
</dbReference>